<dbReference type="EMBL" id="BNJJ01000003">
    <property type="protein sequence ID" value="GHO83147.1"/>
    <property type="molecule type" value="Genomic_DNA"/>
</dbReference>
<proteinExistence type="predicted"/>
<dbReference type="Proteomes" id="UP000635565">
    <property type="component" value="Unassembled WGS sequence"/>
</dbReference>
<evidence type="ECO:0008006" key="3">
    <source>
        <dbReference type="Google" id="ProtNLM"/>
    </source>
</evidence>
<name>A0ABQ3VAH7_9CHLR</name>
<organism evidence="1 2">
    <name type="scientific">Dictyobacter formicarum</name>
    <dbReference type="NCBI Taxonomy" id="2778368"/>
    <lineage>
        <taxon>Bacteria</taxon>
        <taxon>Bacillati</taxon>
        <taxon>Chloroflexota</taxon>
        <taxon>Ktedonobacteria</taxon>
        <taxon>Ktedonobacterales</taxon>
        <taxon>Dictyobacteraceae</taxon>
        <taxon>Dictyobacter</taxon>
    </lineage>
</organism>
<evidence type="ECO:0000313" key="1">
    <source>
        <dbReference type="EMBL" id="GHO83147.1"/>
    </source>
</evidence>
<accession>A0ABQ3VAH7</accession>
<sequence>MVKVMFILDDLLIGLPVKGFVGILRTIANMAEEELTDESKIKEELLMLQTLFVTDQITEEEYKRREDQLVERLNLAREREHKS</sequence>
<dbReference type="Pfam" id="PF05120">
    <property type="entry name" value="GvpG"/>
    <property type="match status" value="1"/>
</dbReference>
<reference evidence="1 2" key="1">
    <citation type="journal article" date="2021" name="Int. J. Syst. Evol. Microbiol.">
        <title>Reticulibacter mediterranei gen. nov., sp. nov., within the new family Reticulibacteraceae fam. nov., and Ktedonospora formicarum gen. nov., sp. nov., Ktedonobacter robiniae sp. nov., Dictyobacter formicarum sp. nov. and Dictyobacter arantiisoli sp. nov., belonging to the class Ktedonobacteria.</title>
        <authorList>
            <person name="Yabe S."/>
            <person name="Zheng Y."/>
            <person name="Wang C.M."/>
            <person name="Sakai Y."/>
            <person name="Abe K."/>
            <person name="Yokota A."/>
            <person name="Donadio S."/>
            <person name="Cavaletti L."/>
            <person name="Monciardini P."/>
        </authorList>
    </citation>
    <scope>NUCLEOTIDE SEQUENCE [LARGE SCALE GENOMIC DNA]</scope>
    <source>
        <strain evidence="1 2">SOSP1-9</strain>
    </source>
</reference>
<comment type="caution">
    <text evidence="1">The sequence shown here is derived from an EMBL/GenBank/DDBJ whole genome shotgun (WGS) entry which is preliminary data.</text>
</comment>
<protein>
    <recommendedName>
        <fullName evidence="3">Gas vesicle protein GvpG</fullName>
    </recommendedName>
</protein>
<gene>
    <name evidence="1" type="ORF">KSZ_11530</name>
</gene>
<dbReference type="InterPro" id="IPR007804">
    <property type="entry name" value="GvpG"/>
</dbReference>
<keyword evidence="2" id="KW-1185">Reference proteome</keyword>
<evidence type="ECO:0000313" key="2">
    <source>
        <dbReference type="Proteomes" id="UP000635565"/>
    </source>
</evidence>